<evidence type="ECO:0000313" key="4">
    <source>
        <dbReference type="Proteomes" id="UP000327157"/>
    </source>
</evidence>
<keyword evidence="3" id="KW-0132">Cell division</keyword>
<evidence type="ECO:0000256" key="1">
    <source>
        <dbReference type="ARBA" id="ARBA00022741"/>
    </source>
</evidence>
<dbReference type="PANTHER" id="PTHR23073">
    <property type="entry name" value="26S PROTEASOME REGULATORY SUBUNIT"/>
    <property type="match status" value="1"/>
</dbReference>
<proteinExistence type="predicted"/>
<dbReference type="GO" id="GO:0051301">
    <property type="term" value="P:cell division"/>
    <property type="evidence" value="ECO:0007669"/>
    <property type="project" value="UniProtKB-KW"/>
</dbReference>
<dbReference type="SUPFAM" id="SSF52540">
    <property type="entry name" value="P-loop containing nucleoside triphosphate hydrolases"/>
    <property type="match status" value="1"/>
</dbReference>
<keyword evidence="2" id="KW-0067">ATP-binding</keyword>
<reference evidence="3 4" key="1">
    <citation type="submission" date="2019-09" db="EMBL/GenBank/DDBJ databases">
        <authorList>
            <person name="Ou C."/>
        </authorList>
    </citation>
    <scope>NUCLEOTIDE SEQUENCE [LARGE SCALE GENOMIC DNA]</scope>
    <source>
        <strain evidence="3">S2</strain>
        <tissue evidence="3">Leaf</tissue>
    </source>
</reference>
<dbReference type="GO" id="GO:0005524">
    <property type="term" value="F:ATP binding"/>
    <property type="evidence" value="ECO:0007669"/>
    <property type="project" value="UniProtKB-KW"/>
</dbReference>
<dbReference type="Gene3D" id="3.40.50.300">
    <property type="entry name" value="P-loop containing nucleotide triphosphate hydrolases"/>
    <property type="match status" value="1"/>
</dbReference>
<evidence type="ECO:0000313" key="3">
    <source>
        <dbReference type="EMBL" id="KAB2632018.1"/>
    </source>
</evidence>
<keyword evidence="1" id="KW-0547">Nucleotide-binding</keyword>
<dbReference type="Gene3D" id="3.10.330.10">
    <property type="match status" value="1"/>
</dbReference>
<sequence length="165" mass="18201">MKGIDDEPADAEHFHTALATRNSSALRSLRKGDTFTLGSLTFKVTETFGERCVVYPEIFCQGEPVRREDDVDGVWKQMTQIREVIELPVSYSELFTSVGVKAPEGIMLPGLPGSGKALIVRDNYAGGKYEHFHNALARSNLAALHETVSVSCLSFLISCYPCMKL</sequence>
<dbReference type="OrthoDB" id="429235at2759"/>
<protein>
    <submittedName>
        <fullName evidence="3">Cell division cycle protein 48-like protein</fullName>
    </submittedName>
</protein>
<dbReference type="EMBL" id="SMOL01000120">
    <property type="protein sequence ID" value="KAB2632018.1"/>
    <property type="molecule type" value="Genomic_DNA"/>
</dbReference>
<organism evidence="3 4">
    <name type="scientific">Pyrus ussuriensis x Pyrus communis</name>
    <dbReference type="NCBI Taxonomy" id="2448454"/>
    <lineage>
        <taxon>Eukaryota</taxon>
        <taxon>Viridiplantae</taxon>
        <taxon>Streptophyta</taxon>
        <taxon>Embryophyta</taxon>
        <taxon>Tracheophyta</taxon>
        <taxon>Spermatophyta</taxon>
        <taxon>Magnoliopsida</taxon>
        <taxon>eudicotyledons</taxon>
        <taxon>Gunneridae</taxon>
        <taxon>Pentapetalae</taxon>
        <taxon>rosids</taxon>
        <taxon>fabids</taxon>
        <taxon>Rosales</taxon>
        <taxon>Rosaceae</taxon>
        <taxon>Amygdaloideae</taxon>
        <taxon>Maleae</taxon>
        <taxon>Pyrus</taxon>
    </lineage>
</organism>
<dbReference type="AlphaFoldDB" id="A0A5N5HWT1"/>
<dbReference type="InterPro" id="IPR050221">
    <property type="entry name" value="26S_Proteasome_ATPase"/>
</dbReference>
<evidence type="ECO:0000256" key="2">
    <source>
        <dbReference type="ARBA" id="ARBA00022840"/>
    </source>
</evidence>
<keyword evidence="3" id="KW-0131">Cell cycle</keyword>
<reference evidence="4" key="2">
    <citation type="submission" date="2019-10" db="EMBL/GenBank/DDBJ databases">
        <title>A de novo genome assembly of a pear dwarfing rootstock.</title>
        <authorList>
            <person name="Wang F."/>
            <person name="Wang J."/>
            <person name="Li S."/>
            <person name="Zhang Y."/>
            <person name="Fang M."/>
            <person name="Ma L."/>
            <person name="Zhao Y."/>
            <person name="Jiang S."/>
        </authorList>
    </citation>
    <scope>NUCLEOTIDE SEQUENCE [LARGE SCALE GENOMIC DNA]</scope>
</reference>
<dbReference type="Proteomes" id="UP000327157">
    <property type="component" value="Chromosome 6"/>
</dbReference>
<reference evidence="3 4" key="3">
    <citation type="submission" date="2019-11" db="EMBL/GenBank/DDBJ databases">
        <title>A de novo genome assembly of a pear dwarfing rootstock.</title>
        <authorList>
            <person name="Wang F."/>
            <person name="Wang J."/>
            <person name="Li S."/>
            <person name="Zhang Y."/>
            <person name="Fang M."/>
            <person name="Ma L."/>
            <person name="Zhao Y."/>
            <person name="Jiang S."/>
        </authorList>
    </citation>
    <scope>NUCLEOTIDE SEQUENCE [LARGE SCALE GENOMIC DNA]</scope>
    <source>
        <strain evidence="3">S2</strain>
        <tissue evidence="3">Leaf</tissue>
    </source>
</reference>
<dbReference type="InterPro" id="IPR027417">
    <property type="entry name" value="P-loop_NTPase"/>
</dbReference>
<keyword evidence="4" id="KW-1185">Reference proteome</keyword>
<accession>A0A5N5HWT1</accession>
<name>A0A5N5HWT1_9ROSA</name>
<comment type="caution">
    <text evidence="3">The sequence shown here is derived from an EMBL/GenBank/DDBJ whole genome shotgun (WGS) entry which is preliminary data.</text>
</comment>
<gene>
    <name evidence="3" type="ORF">D8674_028265</name>
</gene>